<dbReference type="AlphaFoldDB" id="A0A3R9PDE5"/>
<dbReference type="PANTHER" id="PTHR35579:SF3">
    <property type="entry name" value="CRISPR SYSTEM CMS ENDORIBONUCLEASE CSM3"/>
    <property type="match status" value="1"/>
</dbReference>
<dbReference type="CDD" id="cd09726">
    <property type="entry name" value="RAMP_I_III"/>
    <property type="match status" value="1"/>
</dbReference>
<feature type="domain" description="CRISPR type III-associated protein" evidence="2">
    <location>
        <begin position="52"/>
        <end position="223"/>
    </location>
</feature>
<evidence type="ECO:0000259" key="2">
    <source>
        <dbReference type="Pfam" id="PF03787"/>
    </source>
</evidence>
<dbReference type="GO" id="GO:0051607">
    <property type="term" value="P:defense response to virus"/>
    <property type="evidence" value="ECO:0007669"/>
    <property type="project" value="UniProtKB-KW"/>
</dbReference>
<dbReference type="EMBL" id="RCOR01000032">
    <property type="protein sequence ID" value="RSN68247.1"/>
    <property type="molecule type" value="Genomic_DNA"/>
</dbReference>
<gene>
    <name evidence="3" type="ORF">D9Q81_06475</name>
</gene>
<reference evidence="3 4" key="1">
    <citation type="submission" date="2018-10" db="EMBL/GenBank/DDBJ databases">
        <title>Co-occurring genomic capacity for anaerobic methane metabolism and dissimilatory sulfite reduction discovered in the Korarchaeota.</title>
        <authorList>
            <person name="Mckay L.J."/>
            <person name="Dlakic M."/>
            <person name="Fields M.W."/>
            <person name="Delmont T.O."/>
            <person name="Eren A.M."/>
            <person name="Jay Z.J."/>
            <person name="Klingelsmith K.B."/>
            <person name="Rusch D.B."/>
            <person name="Inskeep W.P."/>
        </authorList>
    </citation>
    <scope>NUCLEOTIDE SEQUENCE [LARGE SCALE GENOMIC DNA]</scope>
    <source>
        <strain evidence="3 4">WS</strain>
    </source>
</reference>
<evidence type="ECO:0000313" key="4">
    <source>
        <dbReference type="Proteomes" id="UP000278149"/>
    </source>
</evidence>
<keyword evidence="1" id="KW-0051">Antiviral defense</keyword>
<dbReference type="PANTHER" id="PTHR35579">
    <property type="entry name" value="CRISPR SYSTEM CMS ENDORIBONUCLEASE CSM3"/>
    <property type="match status" value="1"/>
</dbReference>
<protein>
    <recommendedName>
        <fullName evidence="2">CRISPR type III-associated protein domain-containing protein</fullName>
    </recommendedName>
</protein>
<dbReference type="InterPro" id="IPR005537">
    <property type="entry name" value="RAMP_III_fam"/>
</dbReference>
<comment type="caution">
    <text evidence="3">The sequence shown here is derived from an EMBL/GenBank/DDBJ whole genome shotgun (WGS) entry which is preliminary data.</text>
</comment>
<dbReference type="Proteomes" id="UP000278149">
    <property type="component" value="Unassembled WGS sequence"/>
</dbReference>
<organism evidence="3 4">
    <name type="scientific">Candidatus Korarchaeum cryptofilum</name>
    <dbReference type="NCBI Taxonomy" id="498846"/>
    <lineage>
        <taxon>Archaea</taxon>
        <taxon>Thermoproteota</taxon>
        <taxon>Candidatus Korarchaeia</taxon>
        <taxon>Candidatus Korarchaeales</taxon>
        <taxon>Candidatus Korarchaeaceae</taxon>
        <taxon>Candidatus Korarchaeum</taxon>
    </lineage>
</organism>
<proteinExistence type="predicted"/>
<dbReference type="InterPro" id="IPR052216">
    <property type="entry name" value="CRISPR_Csm3_endoribonuclease"/>
</dbReference>
<name>A0A3R9PDE5_9CREN</name>
<evidence type="ECO:0000313" key="3">
    <source>
        <dbReference type="EMBL" id="RSN68247.1"/>
    </source>
</evidence>
<evidence type="ECO:0000256" key="1">
    <source>
        <dbReference type="ARBA" id="ARBA00023118"/>
    </source>
</evidence>
<dbReference type="Pfam" id="PF03787">
    <property type="entry name" value="RAMPs"/>
    <property type="match status" value="1"/>
</dbReference>
<sequence length="269" mass="30090">MAGCGGMSEFSDQGVEQMSTYKFIKVGGVRRGTRNYIPHSYLREAHRIRASIRTESPVHVGSGEIELHEDLPMLLNAKCDGKLLIPGSTLKGVISHYYLAITGDISSTSSLFGFPGYMSRALFSDSSPEGQIEPQILSVGPSWQPKRREYVKIKIYRSDIEFKEEKKQYYLECIPEGVILHVDITVLNPIKMETAKIILAMGYNPQEPKILLLGFGKPKGLGKIRVSELKVFSLDVLGREREITGEIMKDVGNAFQELKNRFLEVFGDG</sequence>
<accession>A0A3R9PDE5</accession>